<dbReference type="Gene3D" id="3.10.20.10">
    <property type="match status" value="1"/>
</dbReference>
<dbReference type="SUPFAM" id="SSF53927">
    <property type="entry name" value="Cytidine deaminase-like"/>
    <property type="match status" value="1"/>
</dbReference>
<accession>A0AAE4SBK4</accession>
<dbReference type="InterPro" id="IPR003786">
    <property type="entry name" value="FdhD"/>
</dbReference>
<dbReference type="PANTHER" id="PTHR30592">
    <property type="entry name" value="FORMATE DEHYDROGENASE"/>
    <property type="match status" value="1"/>
</dbReference>
<dbReference type="AlphaFoldDB" id="A0AAE4SBK4"/>
<keyword evidence="2" id="KW-0501">Molybdenum cofactor biosynthesis</keyword>
<dbReference type="GO" id="GO:0016783">
    <property type="term" value="F:sulfurtransferase activity"/>
    <property type="evidence" value="ECO:0007669"/>
    <property type="project" value="InterPro"/>
</dbReference>
<protein>
    <submittedName>
        <fullName evidence="3">Sulfur carrier protein FdhD</fullName>
    </submittedName>
</protein>
<evidence type="ECO:0000256" key="1">
    <source>
        <dbReference type="ARBA" id="ARBA00022490"/>
    </source>
</evidence>
<dbReference type="InterPro" id="IPR016193">
    <property type="entry name" value="Cytidine_deaminase-like"/>
</dbReference>
<evidence type="ECO:0000313" key="4">
    <source>
        <dbReference type="Proteomes" id="UP001283212"/>
    </source>
</evidence>
<dbReference type="Proteomes" id="UP001283212">
    <property type="component" value="Unassembled WGS sequence"/>
</dbReference>
<evidence type="ECO:0000256" key="2">
    <source>
        <dbReference type="ARBA" id="ARBA00023150"/>
    </source>
</evidence>
<dbReference type="Pfam" id="PF02634">
    <property type="entry name" value="FdhD-NarQ"/>
    <property type="match status" value="1"/>
</dbReference>
<name>A0AAE4SBK4_9EURY</name>
<keyword evidence="4" id="KW-1185">Reference proteome</keyword>
<dbReference type="Gene3D" id="3.40.140.10">
    <property type="entry name" value="Cytidine Deaminase, domain 2"/>
    <property type="match status" value="1"/>
</dbReference>
<organism evidence="3 4">
    <name type="scientific">Methanorbis rubei</name>
    <dbReference type="NCBI Taxonomy" id="3028300"/>
    <lineage>
        <taxon>Archaea</taxon>
        <taxon>Methanobacteriati</taxon>
        <taxon>Methanobacteriota</taxon>
        <taxon>Stenosarchaea group</taxon>
        <taxon>Methanomicrobia</taxon>
        <taxon>Methanomicrobiales</taxon>
        <taxon>Methanocorpusculaceae</taxon>
        <taxon>Methanorbis</taxon>
    </lineage>
</organism>
<dbReference type="EMBL" id="JAWDKB010000004">
    <property type="protein sequence ID" value="MDV0443631.1"/>
    <property type="molecule type" value="Genomic_DNA"/>
</dbReference>
<evidence type="ECO:0000313" key="3">
    <source>
        <dbReference type="EMBL" id="MDV0443631.1"/>
    </source>
</evidence>
<dbReference type="GO" id="GO:0006777">
    <property type="term" value="P:Mo-molybdopterin cofactor biosynthetic process"/>
    <property type="evidence" value="ECO:0007669"/>
    <property type="project" value="UniProtKB-KW"/>
</dbReference>
<comment type="caution">
    <text evidence="3">The sequence shown here is derived from an EMBL/GenBank/DDBJ whole genome shotgun (WGS) entry which is preliminary data.</text>
</comment>
<proteinExistence type="predicted"/>
<dbReference type="PANTHER" id="PTHR30592:SF1">
    <property type="entry name" value="SULFUR CARRIER PROTEIN FDHD"/>
    <property type="match status" value="1"/>
</dbReference>
<gene>
    <name evidence="3" type="primary">fdhD_2</name>
    <name evidence="3" type="ORF">McpCs1_10090</name>
</gene>
<reference evidence="3 4" key="1">
    <citation type="submission" date="2023-06" db="EMBL/GenBank/DDBJ databases">
        <title>Genome sequence of Methancorpusculaceae sp. Cs1.</title>
        <authorList>
            <person name="Protasov E."/>
            <person name="Platt K."/>
            <person name="Poehlein A."/>
            <person name="Daniel R."/>
            <person name="Brune A."/>
        </authorList>
    </citation>
    <scope>NUCLEOTIDE SEQUENCE [LARGE SCALE GENOMIC DNA]</scope>
    <source>
        <strain evidence="3 4">Cs1</strain>
    </source>
</reference>
<sequence>MKEKPVQIIINGRAAMTLMTSAEDPKDLVTGHIFTERVVETYADITSIHRDGSQVSVVTSKPFGILLSRKTVLAGCGGASSFLDSGRLGQLTAGFTPSKEEISRSFDQLPTSSWYSGGLFAKDGALLAAVEDVSSQNVLDRLIGHGLSLGTVFSETYVVLTGNLVTETVRKAIIAKIPFIAVSGDVTATAAKTAKEANLTLVRVDNR</sequence>
<keyword evidence="1" id="KW-0963">Cytoplasm</keyword>